<evidence type="ECO:0000313" key="1">
    <source>
        <dbReference type="EMBL" id="MFC5985180.1"/>
    </source>
</evidence>
<keyword evidence="2" id="KW-1185">Reference proteome</keyword>
<sequence>MRQLLISILLIITIVVICGSVLVGPESVQEIITDESKSMSQTIMEIDP</sequence>
<reference evidence="2" key="1">
    <citation type="journal article" date="2019" name="Int. J. Syst. Evol. Microbiol.">
        <title>The Global Catalogue of Microorganisms (GCM) 10K type strain sequencing project: providing services to taxonomists for standard genome sequencing and annotation.</title>
        <authorList>
            <consortium name="The Broad Institute Genomics Platform"/>
            <consortium name="The Broad Institute Genome Sequencing Center for Infectious Disease"/>
            <person name="Wu L."/>
            <person name="Ma J."/>
        </authorList>
    </citation>
    <scope>NUCLEOTIDE SEQUENCE [LARGE SCALE GENOMIC DNA]</scope>
    <source>
        <strain evidence="2">CCM 8749</strain>
    </source>
</reference>
<accession>A0ABW1IJG1</accession>
<dbReference type="EMBL" id="JBHSQV010000010">
    <property type="protein sequence ID" value="MFC5985180.1"/>
    <property type="molecule type" value="Genomic_DNA"/>
</dbReference>
<protein>
    <submittedName>
        <fullName evidence="1">Uncharacterized protein</fullName>
    </submittedName>
</protein>
<evidence type="ECO:0000313" key="2">
    <source>
        <dbReference type="Proteomes" id="UP001596250"/>
    </source>
</evidence>
<dbReference type="Proteomes" id="UP001596250">
    <property type="component" value="Unassembled WGS sequence"/>
</dbReference>
<organism evidence="1 2">
    <name type="scientific">Marinicrinis lubricantis</name>
    <dbReference type="NCBI Taxonomy" id="2086470"/>
    <lineage>
        <taxon>Bacteria</taxon>
        <taxon>Bacillati</taxon>
        <taxon>Bacillota</taxon>
        <taxon>Bacilli</taxon>
        <taxon>Bacillales</taxon>
        <taxon>Paenibacillaceae</taxon>
    </lineage>
</organism>
<gene>
    <name evidence="1" type="ORF">ACFPXP_01675</name>
</gene>
<proteinExistence type="predicted"/>
<name>A0ABW1IJG1_9BACL</name>
<dbReference type="RefSeq" id="WP_379891767.1">
    <property type="nucleotide sequence ID" value="NZ_CBCSCT010000003.1"/>
</dbReference>
<comment type="caution">
    <text evidence="1">The sequence shown here is derived from an EMBL/GenBank/DDBJ whole genome shotgun (WGS) entry which is preliminary data.</text>
</comment>